<keyword evidence="7" id="KW-1185">Reference proteome</keyword>
<dbReference type="RefSeq" id="WP_131238701.1">
    <property type="nucleotide sequence ID" value="NZ_SJTH01000060.1"/>
</dbReference>
<feature type="domain" description="Tail sheath protein C-terminal" evidence="4">
    <location>
        <begin position="331"/>
        <end position="430"/>
    </location>
</feature>
<accession>A0A4R1ATG4</accession>
<reference evidence="6 7" key="1">
    <citation type="submission" date="2019-03" db="EMBL/GenBank/DDBJ databases">
        <authorList>
            <person name="Jensen L."/>
            <person name="Storgaard J."/>
            <person name="Sulaj E."/>
            <person name="Schramm A."/>
            <person name="Marshall I.P.G."/>
        </authorList>
    </citation>
    <scope>NUCLEOTIDE SEQUENCE [LARGE SCALE GENOMIC DNA]</scope>
    <source>
        <strain evidence="6 7">2017H2G3</strain>
    </source>
</reference>
<dbReference type="Gene3D" id="3.40.50.11790">
    <property type="match status" value="1"/>
</dbReference>
<protein>
    <submittedName>
        <fullName evidence="6">Phage tail protein</fullName>
    </submittedName>
</protein>
<feature type="domain" description="Phage tail sheath protein-like beta-sandwich" evidence="3">
    <location>
        <begin position="91"/>
        <end position="175"/>
    </location>
</feature>
<dbReference type="Pfam" id="PF22671">
    <property type="entry name" value="Gp18_domIII_N"/>
    <property type="match status" value="1"/>
</dbReference>
<dbReference type="InterPro" id="IPR054564">
    <property type="entry name" value="Gp18_domIII_N"/>
</dbReference>
<proteinExistence type="inferred from homology"/>
<dbReference type="OrthoDB" id="89060at2"/>
<evidence type="ECO:0000259" key="2">
    <source>
        <dbReference type="Pfam" id="PF04984"/>
    </source>
</evidence>
<comment type="caution">
    <text evidence="6">The sequence shown here is derived from an EMBL/GenBank/DDBJ whole genome shotgun (WGS) entry which is preliminary data.</text>
</comment>
<dbReference type="Pfam" id="PF04984">
    <property type="entry name" value="Phage_sheath_1"/>
    <property type="match status" value="1"/>
</dbReference>
<name>A0A4R1ATG4_9BACI</name>
<evidence type="ECO:0000259" key="5">
    <source>
        <dbReference type="Pfam" id="PF22671"/>
    </source>
</evidence>
<evidence type="ECO:0000256" key="1">
    <source>
        <dbReference type="ARBA" id="ARBA00008005"/>
    </source>
</evidence>
<dbReference type="Gene3D" id="3.30.1490.360">
    <property type="match status" value="1"/>
</dbReference>
<dbReference type="Gene3D" id="3.30.1370.220">
    <property type="match status" value="1"/>
</dbReference>
<dbReference type="AlphaFoldDB" id="A0A4R1ATG4"/>
<sequence length="432" mass="46900">MAGGNWETQNKVRPGAYINFETNDLGATGLDSTGAVVLPLTLDWGEVGKFIKVTSNTKFQEMFGKSLGDIIPIREAFKGTGQVIVYNLNGEGQKATATSGTLVATAKYGGTDGNKIRVTVTVGLEGTSTVKTFYNGSQVDSQVVANVAELEPNGFLIFTGELPTSDATLTLAGGTTVAATNESYSECAAGLDTQDFKVVAIGTNDATVKTLFTLKVKEWRQQTGKNVTVVTNDYKAADFEGVVSVLNGVTLEGNEELSAKDALYWYAAAYANATTNSLTYAEYPGAIDCERKSHDEIVQALKDGHIVYTFNNDSVVVEQDINTFRSFTVKKNQDFRKNKIVREMGIVSNNVQYIYSKFFIGKVDNHANGRDLFKQQIMKVVLDPLVRVGAIDPYITEDINIEQGAEKDAVLATIGIKFNDAMEKLYMTVACK</sequence>
<dbReference type="Proteomes" id="UP000293846">
    <property type="component" value="Unassembled WGS sequence"/>
</dbReference>
<evidence type="ECO:0000259" key="3">
    <source>
        <dbReference type="Pfam" id="PF17481"/>
    </source>
</evidence>
<dbReference type="Pfam" id="PF17481">
    <property type="entry name" value="Phage_sheath_domII"/>
    <property type="match status" value="1"/>
</dbReference>
<dbReference type="Gene3D" id="2.60.40.4290">
    <property type="match status" value="1"/>
</dbReference>
<dbReference type="InterPro" id="IPR020287">
    <property type="entry name" value="Tail_sheath_C"/>
</dbReference>
<evidence type="ECO:0000313" key="6">
    <source>
        <dbReference type="EMBL" id="TCJ01493.1"/>
    </source>
</evidence>
<dbReference type="InterPro" id="IPR035089">
    <property type="entry name" value="Phage_sheath_subtilisin"/>
</dbReference>
<comment type="similarity">
    <text evidence="1">Belongs to the myoviridae tail sheath protein family.</text>
</comment>
<evidence type="ECO:0000313" key="7">
    <source>
        <dbReference type="Proteomes" id="UP000293846"/>
    </source>
</evidence>
<dbReference type="Pfam" id="PF17482">
    <property type="entry name" value="Phage_sheath_1C"/>
    <property type="match status" value="1"/>
</dbReference>
<feature type="domain" description="Tail sheath protein Gp18-like" evidence="5">
    <location>
        <begin position="33"/>
        <end position="88"/>
    </location>
</feature>
<dbReference type="Gene3D" id="3.30.360.90">
    <property type="match status" value="1"/>
</dbReference>
<evidence type="ECO:0000259" key="4">
    <source>
        <dbReference type="Pfam" id="PF17482"/>
    </source>
</evidence>
<organism evidence="6 7">
    <name type="scientific">Cytobacillus praedii</name>
    <dbReference type="NCBI Taxonomy" id="1742358"/>
    <lineage>
        <taxon>Bacteria</taxon>
        <taxon>Bacillati</taxon>
        <taxon>Bacillota</taxon>
        <taxon>Bacilli</taxon>
        <taxon>Bacillales</taxon>
        <taxon>Bacillaceae</taxon>
        <taxon>Cytobacillus</taxon>
    </lineage>
</organism>
<dbReference type="EMBL" id="SJTH01000060">
    <property type="protein sequence ID" value="TCJ01493.1"/>
    <property type="molecule type" value="Genomic_DNA"/>
</dbReference>
<feature type="domain" description="Tail sheath protein subtilisin-like" evidence="2">
    <location>
        <begin position="178"/>
        <end position="323"/>
    </location>
</feature>
<gene>
    <name evidence="6" type="ORF">E0Y62_23750</name>
</gene>
<dbReference type="InterPro" id="IPR035326">
    <property type="entry name" value="Beta_sandwich_Seath"/>
</dbReference>